<dbReference type="GO" id="GO:0000981">
    <property type="term" value="F:DNA-binding transcription factor activity, RNA polymerase II-specific"/>
    <property type="evidence" value="ECO:0007669"/>
    <property type="project" value="TreeGrafter"/>
</dbReference>
<evidence type="ECO:0000256" key="7">
    <source>
        <dbReference type="SAM" id="MobiDB-lite"/>
    </source>
</evidence>
<dbReference type="OrthoDB" id="1896642at2759"/>
<keyword evidence="5" id="KW-0539">Nucleus</keyword>
<name>A0A2R6PP50_ACTCC</name>
<dbReference type="EMBL" id="NKQK01000023">
    <property type="protein sequence ID" value="PSR94753.1"/>
    <property type="molecule type" value="Genomic_DNA"/>
</dbReference>
<protein>
    <submittedName>
        <fullName evidence="9">Agamous-like MADS-box protein</fullName>
    </submittedName>
</protein>
<keyword evidence="6" id="KW-0175">Coiled coil</keyword>
<evidence type="ECO:0000256" key="4">
    <source>
        <dbReference type="ARBA" id="ARBA00023163"/>
    </source>
</evidence>
<dbReference type="AlphaFoldDB" id="A0A2R6PP50"/>
<proteinExistence type="predicted"/>
<evidence type="ECO:0000259" key="8">
    <source>
        <dbReference type="PROSITE" id="PS50066"/>
    </source>
</evidence>
<dbReference type="SUPFAM" id="SSF55455">
    <property type="entry name" value="SRF-like"/>
    <property type="match status" value="1"/>
</dbReference>
<reference evidence="10" key="2">
    <citation type="journal article" date="2018" name="BMC Genomics">
        <title>A manually annotated Actinidia chinensis var. chinensis (kiwifruit) genome highlights the challenges associated with draft genomes and gene prediction in plants.</title>
        <authorList>
            <person name="Pilkington S.M."/>
            <person name="Crowhurst R."/>
            <person name="Hilario E."/>
            <person name="Nardozza S."/>
            <person name="Fraser L."/>
            <person name="Peng Y."/>
            <person name="Gunaseelan K."/>
            <person name="Simpson R."/>
            <person name="Tahir J."/>
            <person name="Deroles S.C."/>
            <person name="Templeton K."/>
            <person name="Luo Z."/>
            <person name="Davy M."/>
            <person name="Cheng C."/>
            <person name="McNeilage M."/>
            <person name="Scaglione D."/>
            <person name="Liu Y."/>
            <person name="Zhang Q."/>
            <person name="Datson P."/>
            <person name="De Silva N."/>
            <person name="Gardiner S.E."/>
            <person name="Bassett H."/>
            <person name="Chagne D."/>
            <person name="McCallum J."/>
            <person name="Dzierzon H."/>
            <person name="Deng C."/>
            <person name="Wang Y.Y."/>
            <person name="Barron L."/>
            <person name="Manako K."/>
            <person name="Bowen J."/>
            <person name="Foster T.M."/>
            <person name="Erridge Z.A."/>
            <person name="Tiffin H."/>
            <person name="Waite C.N."/>
            <person name="Davies K.M."/>
            <person name="Grierson E.P."/>
            <person name="Laing W.A."/>
            <person name="Kirk R."/>
            <person name="Chen X."/>
            <person name="Wood M."/>
            <person name="Montefiori M."/>
            <person name="Brummell D.A."/>
            <person name="Schwinn K.E."/>
            <person name="Catanach A."/>
            <person name="Fullerton C."/>
            <person name="Li D."/>
            <person name="Meiyalaghan S."/>
            <person name="Nieuwenhuizen N."/>
            <person name="Read N."/>
            <person name="Prakash R."/>
            <person name="Hunter D."/>
            <person name="Zhang H."/>
            <person name="McKenzie M."/>
            <person name="Knabel M."/>
            <person name="Harris A."/>
            <person name="Allan A.C."/>
            <person name="Gleave A."/>
            <person name="Chen A."/>
            <person name="Janssen B.J."/>
            <person name="Plunkett B."/>
            <person name="Ampomah-Dwamena C."/>
            <person name="Voogd C."/>
            <person name="Leif D."/>
            <person name="Lafferty D."/>
            <person name="Souleyre E.J.F."/>
            <person name="Varkonyi-Gasic E."/>
            <person name="Gambi F."/>
            <person name="Hanley J."/>
            <person name="Yao J.L."/>
            <person name="Cheung J."/>
            <person name="David K.M."/>
            <person name="Warren B."/>
            <person name="Marsh K."/>
            <person name="Snowden K.C."/>
            <person name="Lin-Wang K."/>
            <person name="Brian L."/>
            <person name="Martinez-Sanchez M."/>
            <person name="Wang M."/>
            <person name="Ileperuma N."/>
            <person name="Macnee N."/>
            <person name="Campin R."/>
            <person name="McAtee P."/>
            <person name="Drummond R.S.M."/>
            <person name="Espley R.V."/>
            <person name="Ireland H.S."/>
            <person name="Wu R."/>
            <person name="Atkinson R.G."/>
            <person name="Karunairetnam S."/>
            <person name="Bulley S."/>
            <person name="Chunkath S."/>
            <person name="Hanley Z."/>
            <person name="Storey R."/>
            <person name="Thrimawithana A.H."/>
            <person name="Thomson S."/>
            <person name="David C."/>
            <person name="Testolin R."/>
            <person name="Huang H."/>
            <person name="Hellens R.P."/>
            <person name="Schaffer R.J."/>
        </authorList>
    </citation>
    <scope>NUCLEOTIDE SEQUENCE [LARGE SCALE GENOMIC DNA]</scope>
    <source>
        <strain evidence="10">cv. Red5</strain>
    </source>
</reference>
<dbReference type="InParanoid" id="A0A2R6PP50"/>
<dbReference type="InterPro" id="IPR002100">
    <property type="entry name" value="TF_MADSbox"/>
</dbReference>
<reference evidence="9 10" key="1">
    <citation type="submission" date="2017-07" db="EMBL/GenBank/DDBJ databases">
        <title>An improved, manually edited Actinidia chinensis var. chinensis (kiwifruit) genome highlights the challenges associated with draft genomes and gene prediction in plants.</title>
        <authorList>
            <person name="Pilkington S."/>
            <person name="Crowhurst R."/>
            <person name="Hilario E."/>
            <person name="Nardozza S."/>
            <person name="Fraser L."/>
            <person name="Peng Y."/>
            <person name="Gunaseelan K."/>
            <person name="Simpson R."/>
            <person name="Tahir J."/>
            <person name="Deroles S."/>
            <person name="Templeton K."/>
            <person name="Luo Z."/>
            <person name="Davy M."/>
            <person name="Cheng C."/>
            <person name="Mcneilage M."/>
            <person name="Scaglione D."/>
            <person name="Liu Y."/>
            <person name="Zhang Q."/>
            <person name="Datson P."/>
            <person name="De Silva N."/>
            <person name="Gardiner S."/>
            <person name="Bassett H."/>
            <person name="Chagne D."/>
            <person name="Mccallum J."/>
            <person name="Dzierzon H."/>
            <person name="Deng C."/>
            <person name="Wang Y.-Y."/>
            <person name="Barron N."/>
            <person name="Manako K."/>
            <person name="Bowen J."/>
            <person name="Foster T."/>
            <person name="Erridge Z."/>
            <person name="Tiffin H."/>
            <person name="Waite C."/>
            <person name="Davies K."/>
            <person name="Grierson E."/>
            <person name="Laing W."/>
            <person name="Kirk R."/>
            <person name="Chen X."/>
            <person name="Wood M."/>
            <person name="Montefiori M."/>
            <person name="Brummell D."/>
            <person name="Schwinn K."/>
            <person name="Catanach A."/>
            <person name="Fullerton C."/>
            <person name="Li D."/>
            <person name="Meiyalaghan S."/>
            <person name="Nieuwenhuizen N."/>
            <person name="Read N."/>
            <person name="Prakash R."/>
            <person name="Hunter D."/>
            <person name="Zhang H."/>
            <person name="Mckenzie M."/>
            <person name="Knabel M."/>
            <person name="Harris A."/>
            <person name="Allan A."/>
            <person name="Chen A."/>
            <person name="Janssen B."/>
            <person name="Plunkett B."/>
            <person name="Dwamena C."/>
            <person name="Voogd C."/>
            <person name="Leif D."/>
            <person name="Lafferty D."/>
            <person name="Souleyre E."/>
            <person name="Varkonyi-Gasic E."/>
            <person name="Gambi F."/>
            <person name="Hanley J."/>
            <person name="Yao J.-L."/>
            <person name="Cheung J."/>
            <person name="David K."/>
            <person name="Warren B."/>
            <person name="Marsh K."/>
            <person name="Snowden K."/>
            <person name="Lin-Wang K."/>
            <person name="Brian L."/>
            <person name="Martinez-Sanchez M."/>
            <person name="Wang M."/>
            <person name="Ileperuma N."/>
            <person name="Macnee N."/>
            <person name="Campin R."/>
            <person name="Mcatee P."/>
            <person name="Drummond R."/>
            <person name="Espley R."/>
            <person name="Ireland H."/>
            <person name="Wu R."/>
            <person name="Atkinson R."/>
            <person name="Karunairetnam S."/>
            <person name="Bulley S."/>
            <person name="Chunkath S."/>
            <person name="Hanley Z."/>
            <person name="Storey R."/>
            <person name="Thrimawithana A."/>
            <person name="Thomson S."/>
            <person name="David C."/>
            <person name="Testolin R."/>
        </authorList>
    </citation>
    <scope>NUCLEOTIDE SEQUENCE [LARGE SCALE GENOMIC DNA]</scope>
    <source>
        <strain evidence="10">cv. Red5</strain>
        <tissue evidence="9">Young leaf</tissue>
    </source>
</reference>
<feature type="region of interest" description="Disordered" evidence="7">
    <location>
        <begin position="1"/>
        <end position="34"/>
    </location>
</feature>
<evidence type="ECO:0000313" key="9">
    <source>
        <dbReference type="EMBL" id="PSR94753.1"/>
    </source>
</evidence>
<keyword evidence="2" id="KW-0805">Transcription regulation</keyword>
<evidence type="ECO:0000256" key="6">
    <source>
        <dbReference type="SAM" id="Coils"/>
    </source>
</evidence>
<sequence length="402" mass="44932">MENMKKRTLSNSETLTNAKKMRRKRNSLPKEFDLNHAYSDEEQFDSSDANDVCDHDVTIDSKSTCRRCDVLSEQCEDKNVPSDYEEDGDANGSREDLEGDEVEEDEGRDGRMLLEITGLPVEALKGERSKSDVIITDAYPVSIYNPNHDAIDGYSGISIRDLLVTLHAKSDFSKLRNNIHQIMPIQELDPECSPEGAIASESEPKSENEERIVPLVNGDEVAESHKEDGAMPFELNKLPAKKQRAGGHGRRKVELKRLENRARRYTTFSKRRNGLFRKMAELCNMCASEAAILTFSEADNIYAFGKPSVNSVVDRYTAGTASASASASAAAAIEHDREQARELEDKCTEALTRLEAEKKRGESVDKVLAVVEGHPIEALRLEDVKQIQAMMEEMVQKTIPPH</sequence>
<feature type="domain" description="MADS-box" evidence="8">
    <location>
        <begin position="248"/>
        <end position="308"/>
    </location>
</feature>
<dbReference type="GO" id="GO:0046983">
    <property type="term" value="F:protein dimerization activity"/>
    <property type="evidence" value="ECO:0007669"/>
    <property type="project" value="InterPro"/>
</dbReference>
<dbReference type="PRINTS" id="PR00404">
    <property type="entry name" value="MADSDOMAIN"/>
</dbReference>
<comment type="subcellular location">
    <subcellularLocation>
        <location evidence="1">Nucleus</location>
    </subcellularLocation>
</comment>
<dbReference type="Gene3D" id="3.40.1810.10">
    <property type="entry name" value="Transcription factor, MADS-box"/>
    <property type="match status" value="1"/>
</dbReference>
<accession>A0A2R6PP50</accession>
<comment type="caution">
    <text evidence="9">The sequence shown here is derived from an EMBL/GenBank/DDBJ whole genome shotgun (WGS) entry which is preliminary data.</text>
</comment>
<dbReference type="STRING" id="1590841.A0A2R6PP50"/>
<feature type="region of interest" description="Disordered" evidence="7">
    <location>
        <begin position="79"/>
        <end position="110"/>
    </location>
</feature>
<gene>
    <name evidence="9" type="ORF">CEY00_Acc25507</name>
</gene>
<dbReference type="PANTHER" id="PTHR11945">
    <property type="entry name" value="MADS BOX PROTEIN"/>
    <property type="match status" value="1"/>
</dbReference>
<keyword evidence="3" id="KW-0238">DNA-binding</keyword>
<dbReference type="InterPro" id="IPR036879">
    <property type="entry name" value="TF_MADSbox_sf"/>
</dbReference>
<organism evidence="9 10">
    <name type="scientific">Actinidia chinensis var. chinensis</name>
    <name type="common">Chinese soft-hair kiwi</name>
    <dbReference type="NCBI Taxonomy" id="1590841"/>
    <lineage>
        <taxon>Eukaryota</taxon>
        <taxon>Viridiplantae</taxon>
        <taxon>Streptophyta</taxon>
        <taxon>Embryophyta</taxon>
        <taxon>Tracheophyta</taxon>
        <taxon>Spermatophyta</taxon>
        <taxon>Magnoliopsida</taxon>
        <taxon>eudicotyledons</taxon>
        <taxon>Gunneridae</taxon>
        <taxon>Pentapetalae</taxon>
        <taxon>asterids</taxon>
        <taxon>Ericales</taxon>
        <taxon>Actinidiaceae</taxon>
        <taxon>Actinidia</taxon>
    </lineage>
</organism>
<dbReference type="PANTHER" id="PTHR11945:SF779">
    <property type="entry name" value="AGAMOUS-LIKE MADS-BOX PROTEIN AGL61"/>
    <property type="match status" value="1"/>
</dbReference>
<dbReference type="GO" id="GO:0005634">
    <property type="term" value="C:nucleus"/>
    <property type="evidence" value="ECO:0007669"/>
    <property type="project" value="UniProtKB-SubCell"/>
</dbReference>
<keyword evidence="10" id="KW-1185">Reference proteome</keyword>
<feature type="compositionally biased region" description="Acidic residues" evidence="7">
    <location>
        <begin position="97"/>
        <end position="107"/>
    </location>
</feature>
<evidence type="ECO:0000256" key="5">
    <source>
        <dbReference type="ARBA" id="ARBA00023242"/>
    </source>
</evidence>
<evidence type="ECO:0000256" key="2">
    <source>
        <dbReference type="ARBA" id="ARBA00023015"/>
    </source>
</evidence>
<evidence type="ECO:0000313" key="10">
    <source>
        <dbReference type="Proteomes" id="UP000241394"/>
    </source>
</evidence>
<dbReference type="Proteomes" id="UP000241394">
    <property type="component" value="Chromosome LG23"/>
</dbReference>
<evidence type="ECO:0000256" key="1">
    <source>
        <dbReference type="ARBA" id="ARBA00004123"/>
    </source>
</evidence>
<dbReference type="PROSITE" id="PS50066">
    <property type="entry name" value="MADS_BOX_2"/>
    <property type="match status" value="1"/>
</dbReference>
<dbReference type="GO" id="GO:0000978">
    <property type="term" value="F:RNA polymerase II cis-regulatory region sequence-specific DNA binding"/>
    <property type="evidence" value="ECO:0007669"/>
    <property type="project" value="TreeGrafter"/>
</dbReference>
<evidence type="ECO:0000256" key="3">
    <source>
        <dbReference type="ARBA" id="ARBA00023125"/>
    </source>
</evidence>
<keyword evidence="4" id="KW-0804">Transcription</keyword>
<dbReference type="Gramene" id="PSR94753">
    <property type="protein sequence ID" value="PSR94753"/>
    <property type="gene ID" value="CEY00_Acc25507"/>
</dbReference>
<dbReference type="Pfam" id="PF00319">
    <property type="entry name" value="SRF-TF"/>
    <property type="match status" value="1"/>
</dbReference>
<dbReference type="SMART" id="SM00432">
    <property type="entry name" value="MADS"/>
    <property type="match status" value="1"/>
</dbReference>
<feature type="coiled-coil region" evidence="6">
    <location>
        <begin position="333"/>
        <end position="360"/>
    </location>
</feature>